<dbReference type="AlphaFoldDB" id="S5AEY3"/>
<dbReference type="PATRIC" id="fig|1300253.3.peg.1051"/>
<name>S5AEY3_9ALTE</name>
<evidence type="ECO:0000259" key="1">
    <source>
        <dbReference type="Pfam" id="PF04287"/>
    </source>
</evidence>
<proteinExistence type="predicted"/>
<protein>
    <recommendedName>
        <fullName evidence="1">YqcC-like domain-containing protein</fullName>
    </recommendedName>
</protein>
<feature type="domain" description="YqcC-like" evidence="1">
    <location>
        <begin position="15"/>
        <end position="109"/>
    </location>
</feature>
<gene>
    <name evidence="2" type="ORF">I633_05080</name>
</gene>
<dbReference type="InterPro" id="IPR023376">
    <property type="entry name" value="YqcC-like_dom"/>
</dbReference>
<dbReference type="HOGENOM" id="CLU_130358_0_0_6"/>
<evidence type="ECO:0000313" key="2">
    <source>
        <dbReference type="EMBL" id="AGP77241.1"/>
    </source>
</evidence>
<dbReference type="Gene3D" id="1.20.1440.40">
    <property type="entry name" value="YqcC-like"/>
    <property type="match status" value="1"/>
</dbReference>
<dbReference type="Pfam" id="PF04287">
    <property type="entry name" value="DUF446"/>
    <property type="match status" value="1"/>
</dbReference>
<dbReference type="GO" id="GO:0044010">
    <property type="term" value="P:single-species biofilm formation"/>
    <property type="evidence" value="ECO:0007669"/>
    <property type="project" value="TreeGrafter"/>
</dbReference>
<dbReference type="EMBL" id="CP004846">
    <property type="protein sequence ID" value="AGP77241.1"/>
    <property type="molecule type" value="Genomic_DNA"/>
</dbReference>
<dbReference type="InterPro" id="IPR036814">
    <property type="entry name" value="YqcC-like_sf"/>
</dbReference>
<dbReference type="InterPro" id="IPR007384">
    <property type="entry name" value="UCP006257"/>
</dbReference>
<dbReference type="KEGG" id="amh:I633_05080"/>
<dbReference type="BioCyc" id="AMAC1300253:G12YX-819-MONOMER"/>
<dbReference type="PANTHER" id="PTHR39586">
    <property type="entry name" value="CYTOPLASMIC PROTEIN-RELATED"/>
    <property type="match status" value="1"/>
</dbReference>
<organism evidence="2 3">
    <name type="scientific">Alteromonas mediterranea 615</name>
    <dbReference type="NCBI Taxonomy" id="1300253"/>
    <lineage>
        <taxon>Bacteria</taxon>
        <taxon>Pseudomonadati</taxon>
        <taxon>Pseudomonadota</taxon>
        <taxon>Gammaproteobacteria</taxon>
        <taxon>Alteromonadales</taxon>
        <taxon>Alteromonadaceae</taxon>
        <taxon>Alteromonas/Salinimonas group</taxon>
        <taxon>Alteromonas</taxon>
    </lineage>
</organism>
<dbReference type="PANTHER" id="PTHR39586:SF1">
    <property type="entry name" value="CYTOPLASMIC PROTEIN"/>
    <property type="match status" value="1"/>
</dbReference>
<dbReference type="Proteomes" id="UP000014909">
    <property type="component" value="Chromosome"/>
</dbReference>
<sequence>MPHSIHWSARSSVLSEALDNLEVIMQEEGIWPDAKPTRKALDSALQSTVPFAVDSLPFESWLAFIFIPKMRIIIAQKQTLPAMQITPAAQVYLNGIGHRTIAQLQTIDDIASEKGV</sequence>
<accession>S5AEY3</accession>
<reference evidence="2 3" key="1">
    <citation type="journal article" date="2013" name="Genome Biol. Evol.">
        <title>Genomic Diversity of "Deep Ecotype" Alteromonas macleodii Isolates: Evidence for Pan-Mediterranean Clonal Frames.</title>
        <authorList>
            <person name="Lopez-Perez M."/>
            <person name="Gonzaga A."/>
            <person name="Rodriguez-Valera F."/>
        </authorList>
    </citation>
    <scope>NUCLEOTIDE SEQUENCE [LARGE SCALE GENOMIC DNA]</scope>
    <source>
        <strain evidence="3">'English Channel 615'</strain>
    </source>
</reference>
<dbReference type="SUPFAM" id="SSF158452">
    <property type="entry name" value="YqcC-like"/>
    <property type="match status" value="1"/>
</dbReference>
<evidence type="ECO:0000313" key="3">
    <source>
        <dbReference type="Proteomes" id="UP000014909"/>
    </source>
</evidence>